<keyword evidence="2" id="KW-1185">Reference proteome</keyword>
<reference evidence="1 2" key="1">
    <citation type="submission" date="2023-03" db="EMBL/GenBank/DDBJ databases">
        <authorList>
            <person name="Pearce D."/>
        </authorList>
    </citation>
    <scope>NUCLEOTIDE SEQUENCE [LARGE SCALE GENOMIC DNA]</scope>
    <source>
        <strain evidence="1">Msz</strain>
    </source>
</reference>
<gene>
    <name evidence="1" type="ORF">MSZNOR_4877</name>
</gene>
<organism evidence="1 2">
    <name type="scientific">Methylocaldum szegediense</name>
    <dbReference type="NCBI Taxonomy" id="73780"/>
    <lineage>
        <taxon>Bacteria</taxon>
        <taxon>Pseudomonadati</taxon>
        <taxon>Pseudomonadota</taxon>
        <taxon>Gammaproteobacteria</taxon>
        <taxon>Methylococcales</taxon>
        <taxon>Methylococcaceae</taxon>
        <taxon>Methylocaldum</taxon>
    </lineage>
</organism>
<protein>
    <submittedName>
        <fullName evidence="1">Uncharacterized protein</fullName>
    </submittedName>
</protein>
<proteinExistence type="predicted"/>
<sequence length="57" mass="6962">MQHLFQARCCIQFPTETERNTLRKLLRIQTLTHFRVMGTFGYPLKKLLHYLEWIRAL</sequence>
<dbReference type="Proteomes" id="UP001162030">
    <property type="component" value="Chromosome"/>
</dbReference>
<dbReference type="EMBL" id="OX458333">
    <property type="protein sequence ID" value="CAI8970726.1"/>
    <property type="molecule type" value="Genomic_DNA"/>
</dbReference>
<evidence type="ECO:0000313" key="1">
    <source>
        <dbReference type="EMBL" id="CAI8970726.1"/>
    </source>
</evidence>
<name>A0ABN8XA98_9GAMM</name>
<accession>A0ABN8XA98</accession>
<evidence type="ECO:0000313" key="2">
    <source>
        <dbReference type="Proteomes" id="UP001162030"/>
    </source>
</evidence>